<dbReference type="InterPro" id="IPR015865">
    <property type="entry name" value="Riboflavin_kinase_bac/euk"/>
</dbReference>
<evidence type="ECO:0000256" key="3">
    <source>
        <dbReference type="ARBA" id="ARBA00005201"/>
    </source>
</evidence>
<keyword evidence="9 15" id="KW-0418">Kinase</keyword>
<dbReference type="EC" id="2.7.7.2" evidence="15"/>
<dbReference type="GO" id="GO:0003919">
    <property type="term" value="F:FMN adenylyltransferase activity"/>
    <property type="evidence" value="ECO:0007669"/>
    <property type="project" value="UniProtKB-UniRule"/>
</dbReference>
<feature type="domain" description="Riboflavin kinase" evidence="16">
    <location>
        <begin position="184"/>
        <end position="320"/>
    </location>
</feature>
<comment type="pathway">
    <text evidence="2 15">Cofactor biosynthesis; FAD biosynthesis; FAD from FMN: step 1/1.</text>
</comment>
<evidence type="ECO:0000256" key="10">
    <source>
        <dbReference type="ARBA" id="ARBA00022827"/>
    </source>
</evidence>
<evidence type="ECO:0000259" key="16">
    <source>
        <dbReference type="SMART" id="SM00904"/>
    </source>
</evidence>
<evidence type="ECO:0000256" key="11">
    <source>
        <dbReference type="ARBA" id="ARBA00022840"/>
    </source>
</evidence>
<evidence type="ECO:0000313" key="18">
    <source>
        <dbReference type="Proteomes" id="UP000229641"/>
    </source>
</evidence>
<dbReference type="EC" id="2.7.1.26" evidence="15"/>
<dbReference type="Proteomes" id="UP000229641">
    <property type="component" value="Unassembled WGS sequence"/>
</dbReference>
<dbReference type="SMART" id="SM00904">
    <property type="entry name" value="Flavokinase"/>
    <property type="match status" value="1"/>
</dbReference>
<gene>
    <name evidence="17" type="ORF">COV72_09160</name>
</gene>
<keyword evidence="7 15" id="KW-0548">Nucleotidyltransferase</keyword>
<comment type="function">
    <text evidence="1">Catalyzes the phosphorylation of riboflavin to FMN followed by the adenylation of FMN to FAD.</text>
</comment>
<evidence type="ECO:0000256" key="1">
    <source>
        <dbReference type="ARBA" id="ARBA00002121"/>
    </source>
</evidence>
<dbReference type="InterPro" id="IPR014729">
    <property type="entry name" value="Rossmann-like_a/b/a_fold"/>
</dbReference>
<dbReference type="SUPFAM" id="SSF82114">
    <property type="entry name" value="Riboflavin kinase-like"/>
    <property type="match status" value="1"/>
</dbReference>
<dbReference type="SUPFAM" id="SSF52374">
    <property type="entry name" value="Nucleotidylyl transferase"/>
    <property type="match status" value="1"/>
</dbReference>
<comment type="pathway">
    <text evidence="3 15">Cofactor biosynthesis; FMN biosynthesis; FMN from riboflavin (ATP route): step 1/1.</text>
</comment>
<proteinExistence type="inferred from homology"/>
<comment type="catalytic activity">
    <reaction evidence="14 15">
        <text>FMN + ATP + H(+) = FAD + diphosphate</text>
        <dbReference type="Rhea" id="RHEA:17237"/>
        <dbReference type="ChEBI" id="CHEBI:15378"/>
        <dbReference type="ChEBI" id="CHEBI:30616"/>
        <dbReference type="ChEBI" id="CHEBI:33019"/>
        <dbReference type="ChEBI" id="CHEBI:57692"/>
        <dbReference type="ChEBI" id="CHEBI:58210"/>
        <dbReference type="EC" id="2.7.7.2"/>
    </reaction>
</comment>
<dbReference type="UniPathway" id="UPA00276">
    <property type="reaction ID" value="UER00406"/>
</dbReference>
<reference evidence="17 18" key="1">
    <citation type="submission" date="2017-09" db="EMBL/GenBank/DDBJ databases">
        <title>Depth-based differentiation of microbial function through sediment-hosted aquifers and enrichment of novel symbionts in the deep terrestrial subsurface.</title>
        <authorList>
            <person name="Probst A.J."/>
            <person name="Ladd B."/>
            <person name="Jarett J.K."/>
            <person name="Geller-Mcgrath D.E."/>
            <person name="Sieber C.M."/>
            <person name="Emerson J.B."/>
            <person name="Anantharaman K."/>
            <person name="Thomas B.C."/>
            <person name="Malmstrom R."/>
            <person name="Stieglmeier M."/>
            <person name="Klingl A."/>
            <person name="Woyke T."/>
            <person name="Ryan C.M."/>
            <person name="Banfield J.F."/>
        </authorList>
    </citation>
    <scope>NUCLEOTIDE SEQUENCE [LARGE SCALE GENOMIC DNA]</scope>
    <source>
        <strain evidence="17">CG11_big_fil_rev_8_21_14_0_20_42_13</strain>
    </source>
</reference>
<dbReference type="InterPro" id="IPR002606">
    <property type="entry name" value="Riboflavin_kinase_bac"/>
</dbReference>
<comment type="catalytic activity">
    <reaction evidence="13 15">
        <text>riboflavin + ATP = FMN + ADP + H(+)</text>
        <dbReference type="Rhea" id="RHEA:14357"/>
        <dbReference type="ChEBI" id="CHEBI:15378"/>
        <dbReference type="ChEBI" id="CHEBI:30616"/>
        <dbReference type="ChEBI" id="CHEBI:57986"/>
        <dbReference type="ChEBI" id="CHEBI:58210"/>
        <dbReference type="ChEBI" id="CHEBI:456216"/>
        <dbReference type="EC" id="2.7.1.26"/>
    </reaction>
</comment>
<dbReference type="FunFam" id="3.40.50.620:FF:000021">
    <property type="entry name" value="Riboflavin biosynthesis protein"/>
    <property type="match status" value="1"/>
</dbReference>
<dbReference type="PIRSF" id="PIRSF004491">
    <property type="entry name" value="FAD_Synth"/>
    <property type="match status" value="1"/>
</dbReference>
<evidence type="ECO:0000256" key="15">
    <source>
        <dbReference type="PIRNR" id="PIRNR004491"/>
    </source>
</evidence>
<dbReference type="NCBIfam" id="TIGR00083">
    <property type="entry name" value="ribF"/>
    <property type="match status" value="1"/>
</dbReference>
<keyword evidence="8 15" id="KW-0547">Nucleotide-binding</keyword>
<keyword evidence="11 15" id="KW-0067">ATP-binding</keyword>
<dbReference type="CDD" id="cd02064">
    <property type="entry name" value="FAD_synthetase_N"/>
    <property type="match status" value="1"/>
</dbReference>
<evidence type="ECO:0000256" key="8">
    <source>
        <dbReference type="ARBA" id="ARBA00022741"/>
    </source>
</evidence>
<sequence>MKVIYGLGNKAAQYIYNKPCVALGIFDGVHLGHRHVLASLVREAKKTGKEAVCITFFPHPLKILSSKNIFIHLVSLPHRLKLIQELGVDVCIVINFNRDFARIRPEEFIKILADVVKPYAIFVGSNFTFGRAASGDIKLLKKLAKKFNFKVRDISPLKLDGKIISSTLIRGLIKEGNLILAKKYLGRNISILGRVIKGKSVGRRLGYHTANIDTEGEVIPPAGVYAVKVKLVNPDLYSERFAYNKKYYGIAYIGTSPTMKFHYRLNRLEVYIFNFKANIYNKLLEAEFIAKIREEVKFSSLELLAAQIKKDVNKAKHILTSLF</sequence>
<keyword evidence="4 15" id="KW-0285">Flavoprotein</keyword>
<evidence type="ECO:0000256" key="6">
    <source>
        <dbReference type="ARBA" id="ARBA00022679"/>
    </source>
</evidence>
<protein>
    <recommendedName>
        <fullName evidence="15">Riboflavin biosynthesis protein</fullName>
    </recommendedName>
    <domain>
        <recommendedName>
            <fullName evidence="15">Riboflavin kinase</fullName>
            <ecNumber evidence="15">2.7.1.26</ecNumber>
        </recommendedName>
        <alternativeName>
            <fullName evidence="15">Flavokinase</fullName>
        </alternativeName>
    </domain>
    <domain>
        <recommendedName>
            <fullName evidence="15">FMN adenylyltransferase</fullName>
            <ecNumber evidence="15">2.7.7.2</ecNumber>
        </recommendedName>
        <alternativeName>
            <fullName evidence="15">FAD pyrophosphorylase</fullName>
        </alternativeName>
        <alternativeName>
            <fullName evidence="15">FAD synthase</fullName>
        </alternativeName>
    </domain>
</protein>
<evidence type="ECO:0000313" key="17">
    <source>
        <dbReference type="EMBL" id="PIQ88271.1"/>
    </source>
</evidence>
<evidence type="ECO:0000256" key="2">
    <source>
        <dbReference type="ARBA" id="ARBA00004726"/>
    </source>
</evidence>
<dbReference type="Gene3D" id="2.40.30.30">
    <property type="entry name" value="Riboflavin kinase-like"/>
    <property type="match status" value="1"/>
</dbReference>
<dbReference type="NCBIfam" id="NF004162">
    <property type="entry name" value="PRK05627.1-5"/>
    <property type="match status" value="1"/>
</dbReference>
<dbReference type="Pfam" id="PF06574">
    <property type="entry name" value="FAD_syn"/>
    <property type="match status" value="1"/>
</dbReference>
<evidence type="ECO:0000256" key="14">
    <source>
        <dbReference type="ARBA" id="ARBA00049494"/>
    </source>
</evidence>
<keyword evidence="12" id="KW-0511">Multifunctional enzyme</keyword>
<dbReference type="GO" id="GO:0009231">
    <property type="term" value="P:riboflavin biosynthetic process"/>
    <property type="evidence" value="ECO:0007669"/>
    <property type="project" value="InterPro"/>
</dbReference>
<evidence type="ECO:0000256" key="5">
    <source>
        <dbReference type="ARBA" id="ARBA00022643"/>
    </source>
</evidence>
<dbReference type="GO" id="GO:0008531">
    <property type="term" value="F:riboflavin kinase activity"/>
    <property type="evidence" value="ECO:0007669"/>
    <property type="project" value="UniProtKB-UniRule"/>
</dbReference>
<dbReference type="GO" id="GO:0009398">
    <property type="term" value="P:FMN biosynthetic process"/>
    <property type="evidence" value="ECO:0007669"/>
    <property type="project" value="UniProtKB-UniRule"/>
</dbReference>
<dbReference type="InterPro" id="IPR023465">
    <property type="entry name" value="Riboflavin_kinase_dom_sf"/>
</dbReference>
<dbReference type="PANTHER" id="PTHR22749">
    <property type="entry name" value="RIBOFLAVIN KINASE/FMN ADENYLYLTRANSFERASE"/>
    <property type="match status" value="1"/>
</dbReference>
<evidence type="ECO:0000256" key="7">
    <source>
        <dbReference type="ARBA" id="ARBA00022695"/>
    </source>
</evidence>
<dbReference type="GO" id="GO:0006747">
    <property type="term" value="P:FAD biosynthetic process"/>
    <property type="evidence" value="ECO:0007669"/>
    <property type="project" value="UniProtKB-UniRule"/>
</dbReference>
<dbReference type="Pfam" id="PF01687">
    <property type="entry name" value="Flavokinase"/>
    <property type="match status" value="1"/>
</dbReference>
<comment type="caution">
    <text evidence="17">The sequence shown here is derived from an EMBL/GenBank/DDBJ whole genome shotgun (WGS) entry which is preliminary data.</text>
</comment>
<name>A0A2H0LV60_9BACT</name>
<dbReference type="GO" id="GO:0005524">
    <property type="term" value="F:ATP binding"/>
    <property type="evidence" value="ECO:0007669"/>
    <property type="project" value="UniProtKB-UniRule"/>
</dbReference>
<evidence type="ECO:0000256" key="13">
    <source>
        <dbReference type="ARBA" id="ARBA00047880"/>
    </source>
</evidence>
<comment type="similarity">
    <text evidence="15">Belongs to the ribF family.</text>
</comment>
<organism evidence="17 18">
    <name type="scientific">Candidatus Ghiorseimicrobium undicola</name>
    <dbReference type="NCBI Taxonomy" id="1974746"/>
    <lineage>
        <taxon>Bacteria</taxon>
        <taxon>Pseudomonadati</taxon>
        <taxon>Candidatus Omnitrophota</taxon>
        <taxon>Candidatus Ghiorseimicrobium</taxon>
    </lineage>
</organism>
<evidence type="ECO:0000256" key="12">
    <source>
        <dbReference type="ARBA" id="ARBA00023268"/>
    </source>
</evidence>
<dbReference type="EMBL" id="PCWA01000111">
    <property type="protein sequence ID" value="PIQ88271.1"/>
    <property type="molecule type" value="Genomic_DNA"/>
</dbReference>
<dbReference type="UniPathway" id="UPA00277">
    <property type="reaction ID" value="UER00407"/>
</dbReference>
<accession>A0A2H0LV60</accession>
<evidence type="ECO:0000256" key="4">
    <source>
        <dbReference type="ARBA" id="ARBA00022630"/>
    </source>
</evidence>
<evidence type="ECO:0000256" key="9">
    <source>
        <dbReference type="ARBA" id="ARBA00022777"/>
    </source>
</evidence>
<keyword evidence="5 15" id="KW-0288">FMN</keyword>
<keyword evidence="6 15" id="KW-0808">Transferase</keyword>
<keyword evidence="10 15" id="KW-0274">FAD</keyword>
<dbReference type="PANTHER" id="PTHR22749:SF6">
    <property type="entry name" value="RIBOFLAVIN KINASE"/>
    <property type="match status" value="1"/>
</dbReference>
<dbReference type="InterPro" id="IPR015864">
    <property type="entry name" value="FAD_synthase"/>
</dbReference>
<dbReference type="AlphaFoldDB" id="A0A2H0LV60"/>
<dbReference type="InterPro" id="IPR023468">
    <property type="entry name" value="Riboflavin_kinase"/>
</dbReference>
<dbReference type="Gene3D" id="3.40.50.620">
    <property type="entry name" value="HUPs"/>
    <property type="match status" value="1"/>
</dbReference>